<dbReference type="PROSITE" id="PS50405">
    <property type="entry name" value="GST_CTER"/>
    <property type="match status" value="1"/>
</dbReference>
<evidence type="ECO:0000313" key="3">
    <source>
        <dbReference type="Proteomes" id="UP001165120"/>
    </source>
</evidence>
<dbReference type="PANTHER" id="PTHR43986:SF1">
    <property type="entry name" value="ELONGATION FACTOR 1-GAMMA"/>
    <property type="match status" value="1"/>
</dbReference>
<dbReference type="InterPro" id="IPR036249">
    <property type="entry name" value="Thioredoxin-like_sf"/>
</dbReference>
<dbReference type="Gene3D" id="3.40.30.10">
    <property type="entry name" value="Glutaredoxin"/>
    <property type="match status" value="1"/>
</dbReference>
<proteinExistence type="predicted"/>
<name>A0A9W6WF44_CANBO</name>
<dbReference type="SUPFAM" id="SSF47616">
    <property type="entry name" value="GST C-terminal domain-like"/>
    <property type="match status" value="1"/>
</dbReference>
<comment type="caution">
    <text evidence="2">The sequence shown here is derived from an EMBL/GenBank/DDBJ whole genome shotgun (WGS) entry which is preliminary data.</text>
</comment>
<dbReference type="GO" id="GO:0006414">
    <property type="term" value="P:translational elongation"/>
    <property type="evidence" value="ECO:0007669"/>
    <property type="project" value="TreeGrafter"/>
</dbReference>
<dbReference type="InterPro" id="IPR050802">
    <property type="entry name" value="EF-GSTs"/>
</dbReference>
<dbReference type="Gene3D" id="1.20.1050.10">
    <property type="match status" value="1"/>
</dbReference>
<dbReference type="PANTHER" id="PTHR43986">
    <property type="entry name" value="ELONGATION FACTOR 1-GAMMA"/>
    <property type="match status" value="1"/>
</dbReference>
<accession>A0A9W6WF44</accession>
<dbReference type="InterPro" id="IPR010987">
    <property type="entry name" value="Glutathione-S-Trfase_C-like"/>
</dbReference>
<dbReference type="Proteomes" id="UP001165120">
    <property type="component" value="Unassembled WGS sequence"/>
</dbReference>
<dbReference type="SUPFAM" id="SSF52833">
    <property type="entry name" value="Thioredoxin-like"/>
    <property type="match status" value="1"/>
</dbReference>
<dbReference type="FunFam" id="3.40.30.10:FF:000142">
    <property type="entry name" value="Elongation factor 1 gamma"/>
    <property type="match status" value="1"/>
</dbReference>
<dbReference type="GO" id="GO:0005737">
    <property type="term" value="C:cytoplasm"/>
    <property type="evidence" value="ECO:0007669"/>
    <property type="project" value="TreeGrafter"/>
</dbReference>
<evidence type="ECO:0000313" key="2">
    <source>
        <dbReference type="EMBL" id="GME66917.1"/>
    </source>
</evidence>
<gene>
    <name evidence="2" type="ORF">Cboi02_000035500</name>
</gene>
<dbReference type="InterPro" id="IPR036282">
    <property type="entry name" value="Glutathione-S-Trfase_C_sf"/>
</dbReference>
<feature type="domain" description="GST C-terminal" evidence="1">
    <location>
        <begin position="84"/>
        <end position="218"/>
    </location>
</feature>
<dbReference type="EMBL" id="BSXN01000063">
    <property type="protein sequence ID" value="GME66917.1"/>
    <property type="molecule type" value="Genomic_DNA"/>
</dbReference>
<organism evidence="2 3">
    <name type="scientific">Candida boidinii</name>
    <name type="common">Yeast</name>
    <dbReference type="NCBI Taxonomy" id="5477"/>
    <lineage>
        <taxon>Eukaryota</taxon>
        <taxon>Fungi</taxon>
        <taxon>Dikarya</taxon>
        <taxon>Ascomycota</taxon>
        <taxon>Saccharomycotina</taxon>
        <taxon>Pichiomycetes</taxon>
        <taxon>Pichiales</taxon>
        <taxon>Pichiaceae</taxon>
        <taxon>Ogataea</taxon>
        <taxon>Ogataea/Candida clade</taxon>
    </lineage>
</organism>
<dbReference type="GO" id="GO:0005634">
    <property type="term" value="C:nucleus"/>
    <property type="evidence" value="ECO:0007669"/>
    <property type="project" value="TreeGrafter"/>
</dbReference>
<evidence type="ECO:0000259" key="1">
    <source>
        <dbReference type="PROSITE" id="PS50405"/>
    </source>
</evidence>
<reference evidence="2" key="1">
    <citation type="submission" date="2023-04" db="EMBL/GenBank/DDBJ databases">
        <title>Candida boidinii NBRC 10035.</title>
        <authorList>
            <person name="Ichikawa N."/>
            <person name="Sato H."/>
            <person name="Tonouchi N."/>
        </authorList>
    </citation>
    <scope>NUCLEOTIDE SEQUENCE</scope>
    <source>
        <strain evidence="2">NBRC 10035</strain>
    </source>
</reference>
<sequence>MSQGTLYVWNGAPRSEILRDIVNYLQLDIEIKYFKDSPEFETLFPLKRLPSFLTPENDRLHEVVVLIPYLLNLHPKGLTLLGSTDREKLFVSMYVSFLNSDFSMSVGGFVFPSLGEDPFFEHAVIKCKKNYDIQIDYIDSLLKNSKYLTNNLYPNIADFYCLRFIHLASLFLYNQECADKYPKLAKWVDDVANNFDFTAQMKGLKPCLGPVIIKDPALK</sequence>
<keyword evidence="3" id="KW-1185">Reference proteome</keyword>
<protein>
    <submittedName>
        <fullName evidence="2">Unnamed protein product</fullName>
    </submittedName>
</protein>
<dbReference type="AlphaFoldDB" id="A0A9W6WF44"/>